<dbReference type="InterPro" id="IPR002110">
    <property type="entry name" value="Ankyrin_rpt"/>
</dbReference>
<dbReference type="GeneID" id="17303526"/>
<evidence type="ECO:0000256" key="1">
    <source>
        <dbReference type="ARBA" id="ARBA00022737"/>
    </source>
</evidence>
<accession>L1JF76</accession>
<dbReference type="EMBL" id="JH992992">
    <property type="protein sequence ID" value="EKX46962.1"/>
    <property type="molecule type" value="Genomic_DNA"/>
</dbReference>
<dbReference type="Proteomes" id="UP000011087">
    <property type="component" value="Unassembled WGS sequence"/>
</dbReference>
<evidence type="ECO:0000313" key="5">
    <source>
        <dbReference type="EMBL" id="EKX46962.1"/>
    </source>
</evidence>
<reference evidence="5 7" key="1">
    <citation type="journal article" date="2012" name="Nature">
        <title>Algal genomes reveal evolutionary mosaicism and the fate of nucleomorphs.</title>
        <authorList>
            <consortium name="DOE Joint Genome Institute"/>
            <person name="Curtis B.A."/>
            <person name="Tanifuji G."/>
            <person name="Burki F."/>
            <person name="Gruber A."/>
            <person name="Irimia M."/>
            <person name="Maruyama S."/>
            <person name="Arias M.C."/>
            <person name="Ball S.G."/>
            <person name="Gile G.H."/>
            <person name="Hirakawa Y."/>
            <person name="Hopkins J.F."/>
            <person name="Kuo A."/>
            <person name="Rensing S.A."/>
            <person name="Schmutz J."/>
            <person name="Symeonidi A."/>
            <person name="Elias M."/>
            <person name="Eveleigh R.J."/>
            <person name="Herman E.K."/>
            <person name="Klute M.J."/>
            <person name="Nakayama T."/>
            <person name="Obornik M."/>
            <person name="Reyes-Prieto A."/>
            <person name="Armbrust E.V."/>
            <person name="Aves S.J."/>
            <person name="Beiko R.G."/>
            <person name="Coutinho P."/>
            <person name="Dacks J.B."/>
            <person name="Durnford D.G."/>
            <person name="Fast N.M."/>
            <person name="Green B.R."/>
            <person name="Grisdale C.J."/>
            <person name="Hempel F."/>
            <person name="Henrissat B."/>
            <person name="Hoppner M.P."/>
            <person name="Ishida K."/>
            <person name="Kim E."/>
            <person name="Koreny L."/>
            <person name="Kroth P.G."/>
            <person name="Liu Y."/>
            <person name="Malik S.B."/>
            <person name="Maier U.G."/>
            <person name="McRose D."/>
            <person name="Mock T."/>
            <person name="Neilson J.A."/>
            <person name="Onodera N.T."/>
            <person name="Poole A.M."/>
            <person name="Pritham E.J."/>
            <person name="Richards T.A."/>
            <person name="Rocap G."/>
            <person name="Roy S.W."/>
            <person name="Sarai C."/>
            <person name="Schaack S."/>
            <person name="Shirato S."/>
            <person name="Slamovits C.H."/>
            <person name="Spencer D.F."/>
            <person name="Suzuki S."/>
            <person name="Worden A.Z."/>
            <person name="Zauner S."/>
            <person name="Barry K."/>
            <person name="Bell C."/>
            <person name="Bharti A.K."/>
            <person name="Crow J.A."/>
            <person name="Grimwood J."/>
            <person name="Kramer R."/>
            <person name="Lindquist E."/>
            <person name="Lucas S."/>
            <person name="Salamov A."/>
            <person name="McFadden G.I."/>
            <person name="Lane C.E."/>
            <person name="Keeling P.J."/>
            <person name="Gray M.W."/>
            <person name="Grigoriev I.V."/>
            <person name="Archibald J.M."/>
        </authorList>
    </citation>
    <scope>NUCLEOTIDE SEQUENCE</scope>
    <source>
        <strain evidence="5 7">CCMP2712</strain>
    </source>
</reference>
<dbReference type="PANTHER" id="PTHR24171:SF8">
    <property type="entry name" value="BRCA1-ASSOCIATED RING DOMAIN PROTEIN 1"/>
    <property type="match status" value="1"/>
</dbReference>
<dbReference type="SUPFAM" id="SSF48403">
    <property type="entry name" value="Ankyrin repeat"/>
    <property type="match status" value="1"/>
</dbReference>
<dbReference type="PROSITE" id="PS50088">
    <property type="entry name" value="ANK_REPEAT"/>
    <property type="match status" value="1"/>
</dbReference>
<feature type="region of interest" description="Disordered" evidence="4">
    <location>
        <begin position="285"/>
        <end position="347"/>
    </location>
</feature>
<protein>
    <submittedName>
        <fullName evidence="5 6">Uncharacterized protein</fullName>
    </submittedName>
</protein>
<dbReference type="PANTHER" id="PTHR24171">
    <property type="entry name" value="ANKYRIN REPEAT DOMAIN-CONTAINING PROTEIN 39-RELATED"/>
    <property type="match status" value="1"/>
</dbReference>
<gene>
    <name evidence="5" type="ORF">GUITHDRAFT_107312</name>
</gene>
<dbReference type="EnsemblProtists" id="EKX46962">
    <property type="protein sequence ID" value="EKX46962"/>
    <property type="gene ID" value="GUITHDRAFT_107312"/>
</dbReference>
<dbReference type="OrthoDB" id="341259at2759"/>
<dbReference type="HOGENOM" id="CLU_661312_0_0_1"/>
<dbReference type="STRING" id="905079.L1JF76"/>
<feature type="repeat" description="ANK" evidence="3">
    <location>
        <begin position="103"/>
        <end position="135"/>
    </location>
</feature>
<feature type="region of interest" description="Disordered" evidence="4">
    <location>
        <begin position="383"/>
        <end position="416"/>
    </location>
</feature>
<keyword evidence="2 3" id="KW-0040">ANK repeat</keyword>
<evidence type="ECO:0000313" key="6">
    <source>
        <dbReference type="EnsemblProtists" id="EKX46962"/>
    </source>
</evidence>
<dbReference type="PROSITE" id="PS50297">
    <property type="entry name" value="ANK_REP_REGION"/>
    <property type="match status" value="1"/>
</dbReference>
<evidence type="ECO:0000256" key="4">
    <source>
        <dbReference type="SAM" id="MobiDB-lite"/>
    </source>
</evidence>
<dbReference type="SMART" id="SM00248">
    <property type="entry name" value="ANK"/>
    <property type="match status" value="2"/>
</dbReference>
<evidence type="ECO:0000256" key="2">
    <source>
        <dbReference type="ARBA" id="ARBA00023043"/>
    </source>
</evidence>
<dbReference type="KEGG" id="gtt:GUITHDRAFT_107312"/>
<organism evidence="5">
    <name type="scientific">Guillardia theta (strain CCMP2712)</name>
    <name type="common">Cryptophyte</name>
    <dbReference type="NCBI Taxonomy" id="905079"/>
    <lineage>
        <taxon>Eukaryota</taxon>
        <taxon>Cryptophyceae</taxon>
        <taxon>Pyrenomonadales</taxon>
        <taxon>Geminigeraceae</taxon>
        <taxon>Guillardia</taxon>
    </lineage>
</organism>
<reference evidence="7" key="2">
    <citation type="submission" date="2012-11" db="EMBL/GenBank/DDBJ databases">
        <authorList>
            <person name="Kuo A."/>
            <person name="Curtis B.A."/>
            <person name="Tanifuji G."/>
            <person name="Burki F."/>
            <person name="Gruber A."/>
            <person name="Irimia M."/>
            <person name="Maruyama S."/>
            <person name="Arias M.C."/>
            <person name="Ball S.G."/>
            <person name="Gile G.H."/>
            <person name="Hirakawa Y."/>
            <person name="Hopkins J.F."/>
            <person name="Rensing S.A."/>
            <person name="Schmutz J."/>
            <person name="Symeonidi A."/>
            <person name="Elias M."/>
            <person name="Eveleigh R.J."/>
            <person name="Herman E.K."/>
            <person name="Klute M.J."/>
            <person name="Nakayama T."/>
            <person name="Obornik M."/>
            <person name="Reyes-Prieto A."/>
            <person name="Armbrust E.V."/>
            <person name="Aves S.J."/>
            <person name="Beiko R.G."/>
            <person name="Coutinho P."/>
            <person name="Dacks J.B."/>
            <person name="Durnford D.G."/>
            <person name="Fast N.M."/>
            <person name="Green B.R."/>
            <person name="Grisdale C."/>
            <person name="Hempe F."/>
            <person name="Henrissat B."/>
            <person name="Hoppner M.P."/>
            <person name="Ishida K.-I."/>
            <person name="Kim E."/>
            <person name="Koreny L."/>
            <person name="Kroth P.G."/>
            <person name="Liu Y."/>
            <person name="Malik S.-B."/>
            <person name="Maier U.G."/>
            <person name="McRose D."/>
            <person name="Mock T."/>
            <person name="Neilson J.A."/>
            <person name="Onodera N.T."/>
            <person name="Poole A.M."/>
            <person name="Pritham E.J."/>
            <person name="Richards T.A."/>
            <person name="Rocap G."/>
            <person name="Roy S.W."/>
            <person name="Sarai C."/>
            <person name="Schaack S."/>
            <person name="Shirato S."/>
            <person name="Slamovits C.H."/>
            <person name="Spencer D.F."/>
            <person name="Suzuki S."/>
            <person name="Worden A.Z."/>
            <person name="Zauner S."/>
            <person name="Barry K."/>
            <person name="Bell C."/>
            <person name="Bharti A.K."/>
            <person name="Crow J.A."/>
            <person name="Grimwood J."/>
            <person name="Kramer R."/>
            <person name="Lindquist E."/>
            <person name="Lucas S."/>
            <person name="Salamov A."/>
            <person name="McFadden G.I."/>
            <person name="Lane C.E."/>
            <person name="Keeling P.J."/>
            <person name="Gray M.W."/>
            <person name="Grigoriev I.V."/>
            <person name="Archibald J.M."/>
        </authorList>
    </citation>
    <scope>NUCLEOTIDE SEQUENCE</scope>
    <source>
        <strain evidence="7">CCMP2712</strain>
    </source>
</reference>
<feature type="compositionally biased region" description="Basic and acidic residues" evidence="4">
    <location>
        <begin position="394"/>
        <end position="405"/>
    </location>
</feature>
<reference evidence="6" key="3">
    <citation type="submission" date="2015-06" db="UniProtKB">
        <authorList>
            <consortium name="EnsemblProtists"/>
        </authorList>
    </citation>
    <scope>IDENTIFICATION</scope>
</reference>
<sequence>MTASCQRDDAEPVDLSLRSLVKFHSECMHSDNQAKFAARQRGTEVHSTTPFSSMATTNPHFKAIVNAIQQNDMILLKRLMRLETGAQSNFYRRHVNVDVHDDLGRTPLHFACALGNQNAVDILLDANANLSSISAEGKTPLIHAVERGHTGLASELLIRLALGRMGPESQAVHGGRYIEHDDLSAMMSASQYRGPHVIDSFGDDGGFGLTYPHRGSLPRKSIQRAAFGPSELPQSLYPMWMPGNKGVLGAGEEMRMPSRISWSKSTNELLGEARPHLAPSVRTRAEPETSGVFDGLRGQYHTGPMNIRPESSSQDRQMREAANQSNVNRRPEEDAPSMLRRQDEAPAPISQAFSEKAMLEEILLEVETNNRLQANEAVPDVVGSHKTLGSQKNAQERAKSRREWSAGDQHWSSMFW</sequence>
<dbReference type="GO" id="GO:0004842">
    <property type="term" value="F:ubiquitin-protein transferase activity"/>
    <property type="evidence" value="ECO:0007669"/>
    <property type="project" value="TreeGrafter"/>
</dbReference>
<evidence type="ECO:0000256" key="3">
    <source>
        <dbReference type="PROSITE-ProRule" id="PRU00023"/>
    </source>
</evidence>
<dbReference type="GO" id="GO:0085020">
    <property type="term" value="P:protein K6-linked ubiquitination"/>
    <property type="evidence" value="ECO:0007669"/>
    <property type="project" value="TreeGrafter"/>
</dbReference>
<proteinExistence type="predicted"/>
<name>L1JF76_GUITC</name>
<dbReference type="AlphaFoldDB" id="L1JF76"/>
<dbReference type="Gene3D" id="1.25.40.20">
    <property type="entry name" value="Ankyrin repeat-containing domain"/>
    <property type="match status" value="1"/>
</dbReference>
<keyword evidence="7" id="KW-1185">Reference proteome</keyword>
<dbReference type="Pfam" id="PF12796">
    <property type="entry name" value="Ank_2"/>
    <property type="match status" value="1"/>
</dbReference>
<dbReference type="RefSeq" id="XP_005833942.1">
    <property type="nucleotide sequence ID" value="XM_005833885.1"/>
</dbReference>
<keyword evidence="1" id="KW-0677">Repeat</keyword>
<dbReference type="PaxDb" id="55529-EKX46962"/>
<evidence type="ECO:0000313" key="7">
    <source>
        <dbReference type="Proteomes" id="UP000011087"/>
    </source>
</evidence>
<dbReference type="InterPro" id="IPR036770">
    <property type="entry name" value="Ankyrin_rpt-contain_sf"/>
</dbReference>